<comment type="caution">
    <text evidence="2">The sequence shown here is derived from an EMBL/GenBank/DDBJ whole genome shotgun (WGS) entry which is preliminary data.</text>
</comment>
<dbReference type="Gene3D" id="3.60.20.20">
    <property type="entry name" value="Inosine monophosphate cyclohydrolase-like"/>
    <property type="match status" value="1"/>
</dbReference>
<dbReference type="SUPFAM" id="SSF75569">
    <property type="entry name" value="Archaeal IMP cyclohydrolase PurO"/>
    <property type="match status" value="1"/>
</dbReference>
<evidence type="ECO:0000259" key="1">
    <source>
        <dbReference type="Pfam" id="PF07826"/>
    </source>
</evidence>
<evidence type="ECO:0000313" key="2">
    <source>
        <dbReference type="EMBL" id="MPM39843.1"/>
    </source>
</evidence>
<accession>A0A644ZMA7</accession>
<protein>
    <recommendedName>
        <fullName evidence="1">Inosine monophosphate cyclohydrolase-like domain-containing protein</fullName>
    </recommendedName>
</protein>
<dbReference type="EMBL" id="VSSQ01008787">
    <property type="protein sequence ID" value="MPM39843.1"/>
    <property type="molecule type" value="Genomic_DNA"/>
</dbReference>
<sequence>MGGRRLEPSNLFERLEQNAYPGRGIVLGLTPDGARAVLAYFIMGRSAGSRSRAFVKNGNDLGIHMLDGGRIADTSLILYAPLRTLHRATIVTNGDQTDTICDALKNGRSFEDSLRARTFEPDAPHYTPRISGMQSFLGGYVYKLSILKSADKDGTATLRQAFDYEPVCGVGHLIHTYQADGAVLPSFCGEPAAVSLPNERKAFADSLWGALNPENRVSLYVRYTDLASGTYEDAIYNQYAAKEAQA</sequence>
<dbReference type="AlphaFoldDB" id="A0A644ZMA7"/>
<dbReference type="GO" id="GO:0006188">
    <property type="term" value="P:IMP biosynthetic process"/>
    <property type="evidence" value="ECO:0007669"/>
    <property type="project" value="InterPro"/>
</dbReference>
<reference evidence="2" key="1">
    <citation type="submission" date="2019-08" db="EMBL/GenBank/DDBJ databases">
        <authorList>
            <person name="Kucharzyk K."/>
            <person name="Murdoch R.W."/>
            <person name="Higgins S."/>
            <person name="Loffler F."/>
        </authorList>
    </citation>
    <scope>NUCLEOTIDE SEQUENCE</scope>
</reference>
<gene>
    <name evidence="2" type="ORF">SDC9_86479</name>
</gene>
<proteinExistence type="predicted"/>
<dbReference type="Pfam" id="PF07826">
    <property type="entry name" value="IMP_cyclohyd"/>
    <property type="match status" value="1"/>
</dbReference>
<feature type="domain" description="Inosine monophosphate cyclohydrolase-like" evidence="1">
    <location>
        <begin position="20"/>
        <end position="225"/>
    </location>
</feature>
<organism evidence="2">
    <name type="scientific">bioreactor metagenome</name>
    <dbReference type="NCBI Taxonomy" id="1076179"/>
    <lineage>
        <taxon>unclassified sequences</taxon>
        <taxon>metagenomes</taxon>
        <taxon>ecological metagenomes</taxon>
    </lineage>
</organism>
<name>A0A644ZMA7_9ZZZZ</name>
<dbReference type="InterPro" id="IPR036795">
    <property type="entry name" value="IMP_cyclohydrolase-like_sf"/>
</dbReference>
<dbReference type="GO" id="GO:0003937">
    <property type="term" value="F:IMP cyclohydrolase activity"/>
    <property type="evidence" value="ECO:0007669"/>
    <property type="project" value="InterPro"/>
</dbReference>
<dbReference type="InterPro" id="IPR020600">
    <property type="entry name" value="IMP_cyclohydrolase-like"/>
</dbReference>